<dbReference type="Gene3D" id="3.20.20.70">
    <property type="entry name" value="Aldolase class I"/>
    <property type="match status" value="1"/>
</dbReference>
<protein>
    <submittedName>
        <fullName evidence="1">Fructose-1,6-bisphosphate aldolase</fullName>
        <ecNumber evidence="1">4.1.2.13</ecNumber>
    </submittedName>
</protein>
<evidence type="ECO:0000313" key="2">
    <source>
        <dbReference type="Proteomes" id="UP000254799"/>
    </source>
</evidence>
<evidence type="ECO:0000313" key="1">
    <source>
        <dbReference type="EMBL" id="STT52867.1"/>
    </source>
</evidence>
<sequence>MKTAIVNSEVIYADPQECYTLVTETQVDCLAAALGSTHGLYKGKARLDLPR</sequence>
<gene>
    <name evidence="1" type="primary">fbaA_3</name>
    <name evidence="1" type="ORF">NCTC8849_01415</name>
</gene>
<dbReference type="InterPro" id="IPR000771">
    <property type="entry name" value="FBA_II"/>
</dbReference>
<dbReference type="GO" id="GO:0008270">
    <property type="term" value="F:zinc ion binding"/>
    <property type="evidence" value="ECO:0007669"/>
    <property type="project" value="InterPro"/>
</dbReference>
<organism evidence="1 2">
    <name type="scientific">Klebsiella pneumoniae</name>
    <dbReference type="NCBI Taxonomy" id="573"/>
    <lineage>
        <taxon>Bacteria</taxon>
        <taxon>Pseudomonadati</taxon>
        <taxon>Pseudomonadota</taxon>
        <taxon>Gammaproteobacteria</taxon>
        <taxon>Enterobacterales</taxon>
        <taxon>Enterobacteriaceae</taxon>
        <taxon>Klebsiella/Raoultella group</taxon>
        <taxon>Klebsiella</taxon>
        <taxon>Klebsiella pneumoniae complex</taxon>
    </lineage>
</organism>
<dbReference type="Pfam" id="PF01116">
    <property type="entry name" value="F_bP_aldolase"/>
    <property type="match status" value="1"/>
</dbReference>
<proteinExistence type="predicted"/>
<accession>A0A377WFV2</accession>
<dbReference type="InterPro" id="IPR013785">
    <property type="entry name" value="Aldolase_TIM"/>
</dbReference>
<reference evidence="1 2" key="1">
    <citation type="submission" date="2018-06" db="EMBL/GenBank/DDBJ databases">
        <authorList>
            <consortium name="Pathogen Informatics"/>
            <person name="Doyle S."/>
        </authorList>
    </citation>
    <scope>NUCLEOTIDE SEQUENCE [LARGE SCALE GENOMIC DNA]</scope>
    <source>
        <strain evidence="1 2">NCTC8849</strain>
    </source>
</reference>
<dbReference type="GO" id="GO:0005975">
    <property type="term" value="P:carbohydrate metabolic process"/>
    <property type="evidence" value="ECO:0007669"/>
    <property type="project" value="InterPro"/>
</dbReference>
<dbReference type="Proteomes" id="UP000254799">
    <property type="component" value="Unassembled WGS sequence"/>
</dbReference>
<name>A0A377WFV2_KLEPN</name>
<dbReference type="SUPFAM" id="SSF51569">
    <property type="entry name" value="Aldolase"/>
    <property type="match status" value="1"/>
</dbReference>
<keyword evidence="1" id="KW-0456">Lyase</keyword>
<dbReference type="GO" id="GO:0004332">
    <property type="term" value="F:fructose-bisphosphate aldolase activity"/>
    <property type="evidence" value="ECO:0007669"/>
    <property type="project" value="UniProtKB-EC"/>
</dbReference>
<dbReference type="EC" id="4.1.2.13" evidence="1"/>
<dbReference type="AlphaFoldDB" id="A0A377WFV2"/>
<dbReference type="EMBL" id="UGLC01000002">
    <property type="protein sequence ID" value="STT52867.1"/>
    <property type="molecule type" value="Genomic_DNA"/>
</dbReference>